<keyword evidence="3" id="KW-1185">Reference proteome</keyword>
<protein>
    <submittedName>
        <fullName evidence="2">SusD/RagB family nutrient-binding outer membrane lipoprotein</fullName>
    </submittedName>
</protein>
<dbReference type="InterPro" id="IPR041662">
    <property type="entry name" value="SusD-like_2"/>
</dbReference>
<dbReference type="AlphaFoldDB" id="A0A4R5D9D1"/>
<dbReference type="InterPro" id="IPR011990">
    <property type="entry name" value="TPR-like_helical_dom_sf"/>
</dbReference>
<name>A0A4R5D9D1_9BACT</name>
<dbReference type="SUPFAM" id="SSF48452">
    <property type="entry name" value="TPR-like"/>
    <property type="match status" value="1"/>
</dbReference>
<evidence type="ECO:0000313" key="3">
    <source>
        <dbReference type="Proteomes" id="UP000294850"/>
    </source>
</evidence>
<proteinExistence type="predicted"/>
<dbReference type="EMBL" id="SMFL01000016">
    <property type="protein sequence ID" value="TDE10202.1"/>
    <property type="molecule type" value="Genomic_DNA"/>
</dbReference>
<gene>
    <name evidence="2" type="ORF">E0F88_28310</name>
</gene>
<feature type="signal peptide" evidence="1">
    <location>
        <begin position="1"/>
        <end position="24"/>
    </location>
</feature>
<dbReference type="Proteomes" id="UP000294850">
    <property type="component" value="Unassembled WGS sequence"/>
</dbReference>
<sequence>MRGKFKISALLVLLFLASSCSDFVDINSDPNNPTKPTLSLLLPATQMSLAGYFNGVNAGGSSAMQHFASGALNRWNQSGTSFSTPWSGFYTATIPDLETVIREGTAQEAWGYVAIAKLEKAYLYSIMVDVWGDVPYTQAAGEFADPALDKGADIYTSLFALIDEALADMNKSFTVAAGSDIFYQGNKTNWTRMANSLKLKMFNQIRLSDPAKASAGIKALLSSGALLIADNAQDFTFKYGTNVTPNARHPWYVSWYGSSRGGYVSMPLVNNLKDSDDPRLRYYVFRQNSTVGLANSNNGEGYYGREPGDGAASPADANTRALIGIYPAGGLYDNGTIKTLTAANVYLNNTGAVSTSTSNSFKIPLSTAGDGTGAGILPLITNSMVKFIRAEAALTMGTGEDAAQLLADAVTAQLTTVSTLAGSNKGTTIPAATITGFVNKVKTQFTAASETGKMELLMTQKWIALFGNGVESYNDYRRTGLPKLGDLVSPLDVFPLRFYYSETELTSNETLIKDRETIQRAQQTTPVFWDK</sequence>
<evidence type="ECO:0000256" key="1">
    <source>
        <dbReference type="SAM" id="SignalP"/>
    </source>
</evidence>
<dbReference type="PROSITE" id="PS51257">
    <property type="entry name" value="PROKAR_LIPOPROTEIN"/>
    <property type="match status" value="1"/>
</dbReference>
<organism evidence="2 3">
    <name type="scientific">Dyadobacter psychrotolerans</name>
    <dbReference type="NCBI Taxonomy" id="2541721"/>
    <lineage>
        <taxon>Bacteria</taxon>
        <taxon>Pseudomonadati</taxon>
        <taxon>Bacteroidota</taxon>
        <taxon>Cytophagia</taxon>
        <taxon>Cytophagales</taxon>
        <taxon>Spirosomataceae</taxon>
        <taxon>Dyadobacter</taxon>
    </lineage>
</organism>
<dbReference type="RefSeq" id="WP_131961710.1">
    <property type="nucleotide sequence ID" value="NZ_SMFL01000016.1"/>
</dbReference>
<comment type="caution">
    <text evidence="2">The sequence shown here is derived from an EMBL/GenBank/DDBJ whole genome shotgun (WGS) entry which is preliminary data.</text>
</comment>
<evidence type="ECO:0000313" key="2">
    <source>
        <dbReference type="EMBL" id="TDE10202.1"/>
    </source>
</evidence>
<dbReference type="Pfam" id="PF12771">
    <property type="entry name" value="SusD-like_2"/>
    <property type="match status" value="1"/>
</dbReference>
<keyword evidence="1" id="KW-0732">Signal</keyword>
<reference evidence="2 3" key="1">
    <citation type="submission" date="2019-03" db="EMBL/GenBank/DDBJ databases">
        <title>Dyadobacter AR-3-6 sp. nov., isolated from arctic soil.</title>
        <authorList>
            <person name="Chaudhary D.K."/>
        </authorList>
    </citation>
    <scope>NUCLEOTIDE SEQUENCE [LARGE SCALE GENOMIC DNA]</scope>
    <source>
        <strain evidence="2 3">AR-3-6</strain>
    </source>
</reference>
<feature type="chain" id="PRO_5020906632" evidence="1">
    <location>
        <begin position="25"/>
        <end position="531"/>
    </location>
</feature>
<dbReference type="Gene3D" id="1.25.40.390">
    <property type="match status" value="1"/>
</dbReference>
<dbReference type="OrthoDB" id="973072at2"/>
<keyword evidence="2" id="KW-0449">Lipoprotein</keyword>
<accession>A0A4R5D9D1</accession>